<dbReference type="AlphaFoldDB" id="X0B0X1"/>
<evidence type="ECO:0000313" key="2">
    <source>
        <dbReference type="Proteomes" id="UP000030663"/>
    </source>
</evidence>
<organism evidence="1 2">
    <name type="scientific">Fusarium oxysporum f. sp. raphani 54005</name>
    <dbReference type="NCBI Taxonomy" id="1089458"/>
    <lineage>
        <taxon>Eukaryota</taxon>
        <taxon>Fungi</taxon>
        <taxon>Dikarya</taxon>
        <taxon>Ascomycota</taxon>
        <taxon>Pezizomycotina</taxon>
        <taxon>Sordariomycetes</taxon>
        <taxon>Hypocreomycetidae</taxon>
        <taxon>Hypocreales</taxon>
        <taxon>Nectriaceae</taxon>
        <taxon>Fusarium</taxon>
        <taxon>Fusarium oxysporum species complex</taxon>
    </lineage>
</organism>
<keyword evidence="2" id="KW-1185">Reference proteome</keyword>
<reference evidence="1 2" key="1">
    <citation type="submission" date="2011-11" db="EMBL/GenBank/DDBJ databases">
        <title>The Genome Sequence of Fusarium oxysporum PHW815.</title>
        <authorList>
            <consortium name="The Broad Institute Genome Sequencing Platform"/>
            <person name="Ma L.-J."/>
            <person name="Gale L.R."/>
            <person name="Schwartz D.C."/>
            <person name="Zhou S."/>
            <person name="Corby-Kistler H."/>
            <person name="Young S.K."/>
            <person name="Zeng Q."/>
            <person name="Gargeya S."/>
            <person name="Fitzgerald M."/>
            <person name="Haas B."/>
            <person name="Abouelleil A."/>
            <person name="Alvarado L."/>
            <person name="Arachchi H.M."/>
            <person name="Berlin A."/>
            <person name="Brown A."/>
            <person name="Chapman S.B."/>
            <person name="Chen Z."/>
            <person name="Dunbar C."/>
            <person name="Freedman E."/>
            <person name="Gearin G."/>
            <person name="Goldberg J."/>
            <person name="Griggs A."/>
            <person name="Gujja S."/>
            <person name="Heiman D."/>
            <person name="Howarth C."/>
            <person name="Larson L."/>
            <person name="Lui A."/>
            <person name="MacDonald P.J.P."/>
            <person name="Montmayeur A."/>
            <person name="Murphy C."/>
            <person name="Neiman D."/>
            <person name="Pearson M."/>
            <person name="Priest M."/>
            <person name="Roberts A."/>
            <person name="Saif S."/>
            <person name="Shea T."/>
            <person name="Shenoy N."/>
            <person name="Sisk P."/>
            <person name="Stolte C."/>
            <person name="Sykes S."/>
            <person name="Wortman J."/>
            <person name="Nusbaum C."/>
            <person name="Birren B."/>
        </authorList>
    </citation>
    <scope>NUCLEOTIDE SEQUENCE [LARGE SCALE GENOMIC DNA]</scope>
    <source>
        <strain evidence="1 2">54005</strain>
    </source>
</reference>
<accession>X0B0X1</accession>
<dbReference type="HOGENOM" id="CLU_2704910_0_0_1"/>
<proteinExistence type="predicted"/>
<sequence>MGWTASPDGQFFVPFLQDLHASYTGHKRSASRPCISRFKHHILPKGSILRSSRMVPDRAMRSGQKAEWRIYSR</sequence>
<name>X0B0X1_FUSOX</name>
<dbReference type="Proteomes" id="UP000030663">
    <property type="component" value="Unassembled WGS sequence"/>
</dbReference>
<evidence type="ECO:0000313" key="1">
    <source>
        <dbReference type="EMBL" id="EXK75740.1"/>
    </source>
</evidence>
<dbReference type="EMBL" id="KI979854">
    <property type="protein sequence ID" value="EXK75740.1"/>
    <property type="molecule type" value="Genomic_DNA"/>
</dbReference>
<protein>
    <submittedName>
        <fullName evidence="1">Uncharacterized protein</fullName>
    </submittedName>
</protein>
<gene>
    <name evidence="1" type="ORF">FOQG_19495</name>
</gene>